<dbReference type="SMART" id="SM00582">
    <property type="entry name" value="RPR"/>
    <property type="match status" value="1"/>
</dbReference>
<proteinExistence type="predicted"/>
<dbReference type="Proteomes" id="UP001159427">
    <property type="component" value="Unassembled WGS sequence"/>
</dbReference>
<feature type="region of interest" description="Disordered" evidence="1">
    <location>
        <begin position="138"/>
        <end position="166"/>
    </location>
</feature>
<dbReference type="CDD" id="cd16981">
    <property type="entry name" value="CID_RPRD_like"/>
    <property type="match status" value="1"/>
</dbReference>
<feature type="compositionally biased region" description="Basic and acidic residues" evidence="1">
    <location>
        <begin position="1238"/>
        <end position="1251"/>
    </location>
</feature>
<feature type="compositionally biased region" description="Polar residues" evidence="1">
    <location>
        <begin position="382"/>
        <end position="402"/>
    </location>
</feature>
<feature type="compositionally biased region" description="Basic and acidic residues" evidence="1">
    <location>
        <begin position="990"/>
        <end position="999"/>
    </location>
</feature>
<dbReference type="Gene3D" id="6.10.250.2560">
    <property type="match status" value="1"/>
</dbReference>
<evidence type="ECO:0000313" key="3">
    <source>
        <dbReference type="EMBL" id="CAH3185663.1"/>
    </source>
</evidence>
<feature type="region of interest" description="Disordered" evidence="1">
    <location>
        <begin position="571"/>
        <end position="628"/>
    </location>
</feature>
<feature type="region of interest" description="Disordered" evidence="1">
    <location>
        <begin position="297"/>
        <end position="416"/>
    </location>
</feature>
<feature type="domain" description="CID" evidence="2">
    <location>
        <begin position="1"/>
        <end position="131"/>
    </location>
</feature>
<dbReference type="InterPro" id="IPR008942">
    <property type="entry name" value="ENTH_VHS"/>
</dbReference>
<accession>A0ABN8S280</accession>
<feature type="compositionally biased region" description="Polar residues" evidence="1">
    <location>
        <begin position="325"/>
        <end position="338"/>
    </location>
</feature>
<dbReference type="PANTHER" id="PTHR12460">
    <property type="entry name" value="CYCLIN-DEPENDENT KINASE INHIBITOR-RELATED PROTEIN"/>
    <property type="match status" value="1"/>
</dbReference>
<gene>
    <name evidence="3" type="ORF">PEVE_00016266</name>
</gene>
<dbReference type="SUPFAM" id="SSF48464">
    <property type="entry name" value="ENTH/VHS domain"/>
    <property type="match status" value="1"/>
</dbReference>
<dbReference type="Pfam" id="PF04818">
    <property type="entry name" value="CID"/>
    <property type="match status" value="1"/>
</dbReference>
<feature type="region of interest" description="Disordered" evidence="1">
    <location>
        <begin position="905"/>
        <end position="1334"/>
    </location>
</feature>
<evidence type="ECO:0000256" key="1">
    <source>
        <dbReference type="SAM" id="MobiDB-lite"/>
    </source>
</evidence>
<feature type="compositionally biased region" description="Polar residues" evidence="1">
    <location>
        <begin position="905"/>
        <end position="920"/>
    </location>
</feature>
<name>A0ABN8S280_9CNID</name>
<evidence type="ECO:0000313" key="4">
    <source>
        <dbReference type="Proteomes" id="UP001159427"/>
    </source>
</evidence>
<keyword evidence="4" id="KW-1185">Reference proteome</keyword>
<sequence>MAHLNQKAFERKLQNMSSTQDSIQTVSLWMIHHKKHAEDMVAVWLEQLKKASKADRRLMLFYLANDVLQNSRKKGKEFSNAYTKILRDSMHLLSDKTIKANVQRVIKIWEERRLFEKDYLEALKTKLESANVPVVSKRAKEKPVEKEKEKEKEIKPQTKQKRLPPADFKPSKLIDALKALRNFEGELILKESQLNSLRIDASDLESVRQLKDRTGGGKFCEEYELATAKLEEFSEILRREQQERLDVIKALEDGEAFYDTSYGEVKVIVHAYKTFGNRLTSLKKKVDAKVNRLAEKAAEKAKTGPVTAPQASFLSSGLPDVEVGSASSTPSQTQQETVKSPDEEKLIDPTVDNIEVADMDVDSDSEKSDTSEEATVEDPKSSNDQTPNSTESSDSQTAQTTPKESETTPVISPAASVAPAQPLTPSMVSVMPLPTSLLANQGPVVAAPQPAVGMVIRPFVGVQGPRFHGPAPQFRPGVPPVQPLPGIPQNPLLQPSGRLAAPRQLSSQGQPFSQIPQPAGLLPATNTPIPRGIGAMQTFALGTGFVQSQAPLPVAATTVPAPVQMTPNLVPVGETSQVSGGPAKNVASIGSPDSEASAPSPVGSPELHLEEGDETPETTPAPLGDVDVKDNTGFDTNKSFLETQVKNPTSSLGLGITGTPPTAQAISEASLSFSSTPSNSGQFGAQQQDATLVKKDSGQNVSAVDILAQLLSRGRKLKESADPENPPASVPVTPIVAASATTSDDSGNPQAKPLLSLIDSLFPKLSDSIKTLKEKEQSVNPPATQDHPPSMPGDSAPTTLPARPLPVEGQLMPHPKGIVREPSSSLQTGLKSILKKGPRKDQDQPEFETNQEGPTPSNLSEEVQMGMPFDVRPGVALSGHGHDLRQLELHGIRPLANTTGAMPASTNHLTQPGLNLQNPSVRGAIPQERPFGRPLDLSPHGPPPFGHGGPFQGPRGPPFDQSRGITGLPFTEGPTDMPGPPRVHSPRGPSFERRAEEPPGRVPTDQTLRGHSPRRPPDAPEQIPLHRPPHGHIPRGPPFERRPEGPPDMPGKGTTDQPPHRLSPRAPPAEVPEHTPPHGPPRGPSADISDRVPPNQSPHTQQRPPENVHHRSVADSAPPHSGGNKPSEVPADESHPSGKDQGSHMDGPPGMRRLSAENAARGLHRQPPHEKMPRSDGPPPHRASFPGAMEDPERRREFEPWEEYRRERYRDHPRGPWDFPHDHPGHPSSEWRGPPVLHRGDPNGGDFREDDPSMWTSFDTPENIPRQFDFPSRTRERFREGPHDFDRFRGYGPPERRRHSMGDFEGDWVRYPGPLKRPGPPPVPFPGPSKRPYF</sequence>
<feature type="compositionally biased region" description="Basic and acidic residues" evidence="1">
    <location>
        <begin position="1272"/>
        <end position="1289"/>
    </location>
</feature>
<dbReference type="EMBL" id="CALNXI010002275">
    <property type="protein sequence ID" value="CAH3185663.1"/>
    <property type="molecule type" value="Genomic_DNA"/>
</dbReference>
<dbReference type="PANTHER" id="PTHR12460:SF0">
    <property type="entry name" value="CID DOMAIN-CONTAINING PROTEIN-RELATED"/>
    <property type="match status" value="1"/>
</dbReference>
<dbReference type="Gene3D" id="1.25.40.90">
    <property type="match status" value="1"/>
</dbReference>
<organism evidence="3 4">
    <name type="scientific">Porites evermanni</name>
    <dbReference type="NCBI Taxonomy" id="104178"/>
    <lineage>
        <taxon>Eukaryota</taxon>
        <taxon>Metazoa</taxon>
        <taxon>Cnidaria</taxon>
        <taxon>Anthozoa</taxon>
        <taxon>Hexacorallia</taxon>
        <taxon>Scleractinia</taxon>
        <taxon>Fungiina</taxon>
        <taxon>Poritidae</taxon>
        <taxon>Porites</taxon>
    </lineage>
</organism>
<feature type="compositionally biased region" description="Basic and acidic residues" evidence="1">
    <location>
        <begin position="1191"/>
        <end position="1225"/>
    </location>
</feature>
<feature type="compositionally biased region" description="Polar residues" evidence="1">
    <location>
        <begin position="739"/>
        <end position="749"/>
    </location>
</feature>
<feature type="compositionally biased region" description="Basic and acidic residues" evidence="1">
    <location>
        <begin position="1132"/>
        <end position="1143"/>
    </location>
</feature>
<feature type="compositionally biased region" description="Basic and acidic residues" evidence="1">
    <location>
        <begin position="141"/>
        <end position="156"/>
    </location>
</feature>
<feature type="region of interest" description="Disordered" evidence="1">
    <location>
        <begin position="715"/>
        <end position="754"/>
    </location>
</feature>
<feature type="compositionally biased region" description="Pro residues" evidence="1">
    <location>
        <begin position="1315"/>
        <end position="1334"/>
    </location>
</feature>
<feature type="region of interest" description="Disordered" evidence="1">
    <location>
        <begin position="768"/>
        <end position="864"/>
    </location>
</feature>
<comment type="caution">
    <text evidence="3">The sequence shown here is derived from an EMBL/GenBank/DDBJ whole genome shotgun (WGS) entry which is preliminary data.</text>
</comment>
<evidence type="ECO:0000259" key="2">
    <source>
        <dbReference type="PROSITE" id="PS51391"/>
    </source>
</evidence>
<dbReference type="InterPro" id="IPR006569">
    <property type="entry name" value="CID_dom"/>
</dbReference>
<feature type="compositionally biased region" description="Polar residues" evidence="1">
    <location>
        <begin position="847"/>
        <end position="861"/>
    </location>
</feature>
<reference evidence="3 4" key="1">
    <citation type="submission" date="2022-05" db="EMBL/GenBank/DDBJ databases">
        <authorList>
            <consortium name="Genoscope - CEA"/>
            <person name="William W."/>
        </authorList>
    </citation>
    <scope>NUCLEOTIDE SEQUENCE [LARGE SCALE GENOMIC DNA]</scope>
</reference>
<dbReference type="PROSITE" id="PS51391">
    <property type="entry name" value="CID"/>
    <property type="match status" value="1"/>
</dbReference>
<protein>
    <recommendedName>
        <fullName evidence="2">CID domain-containing protein</fullName>
    </recommendedName>
</protein>